<evidence type="ECO:0000256" key="3">
    <source>
        <dbReference type="ARBA" id="ARBA00022525"/>
    </source>
</evidence>
<name>A0A833TLU9_PHYIN</name>
<dbReference type="Proteomes" id="UP000602510">
    <property type="component" value="Unassembled WGS sequence"/>
</dbReference>
<keyword evidence="3 5" id="KW-0964">Secreted</keyword>
<comment type="function">
    <text evidence="5">Effector that suppresses plant defense responses during pathogen infection.</text>
</comment>
<evidence type="ECO:0000256" key="2">
    <source>
        <dbReference type="ARBA" id="ARBA00010400"/>
    </source>
</evidence>
<reference evidence="6" key="1">
    <citation type="submission" date="2020-04" db="EMBL/GenBank/DDBJ databases">
        <title>Hybrid Assembly of Korean Phytophthora infestans isolates.</title>
        <authorList>
            <person name="Prokchorchik M."/>
            <person name="Lee Y."/>
            <person name="Seo J."/>
            <person name="Cho J.-H."/>
            <person name="Park Y.-E."/>
            <person name="Jang D.-C."/>
            <person name="Im J.-S."/>
            <person name="Choi J.-G."/>
            <person name="Park H.-J."/>
            <person name="Lee G.-B."/>
            <person name="Lee Y.-G."/>
            <person name="Hong S.-Y."/>
            <person name="Cho K."/>
            <person name="Sohn K.H."/>
        </authorList>
    </citation>
    <scope>NUCLEOTIDE SEQUENCE</scope>
    <source>
        <strain evidence="6">KR_1_A1</strain>
        <strain evidence="7">KR_2_A2</strain>
    </source>
</reference>
<organism evidence="6 8">
    <name type="scientific">Phytophthora infestans</name>
    <name type="common">Potato late blight agent</name>
    <name type="synonym">Botrytis infestans</name>
    <dbReference type="NCBI Taxonomy" id="4787"/>
    <lineage>
        <taxon>Eukaryota</taxon>
        <taxon>Sar</taxon>
        <taxon>Stramenopiles</taxon>
        <taxon>Oomycota</taxon>
        <taxon>Peronosporomycetes</taxon>
        <taxon>Peronosporales</taxon>
        <taxon>Peronosporaceae</taxon>
        <taxon>Phytophthora</taxon>
    </lineage>
</organism>
<dbReference type="InterPro" id="IPR031825">
    <property type="entry name" value="RXLR"/>
</dbReference>
<keyword evidence="4 5" id="KW-0732">Signal</keyword>
<sequence>MRAHFTVLTLIVSVRFLRNNDIDVLDVDDSTVEEERVNLKNLMNADEIAAALKDYDKQKALFSKWLKDEETTNGVVNKLMEFDNRIKNMPILAKFNNARTSVAYNQKLGGWLETKILHEISTALQAFQIKPMKEQFTAWYKNGITPDDFTSALNKIEDVKLRKSYGALESYYKEFVKGEVLRAKKAAASV</sequence>
<dbReference type="Pfam" id="PF16810">
    <property type="entry name" value="RXLR"/>
    <property type="match status" value="1"/>
</dbReference>
<dbReference type="Proteomes" id="UP000704712">
    <property type="component" value="Unassembled WGS sequence"/>
</dbReference>
<evidence type="ECO:0000313" key="6">
    <source>
        <dbReference type="EMBL" id="KAF4046199.1"/>
    </source>
</evidence>
<dbReference type="GO" id="GO:0005576">
    <property type="term" value="C:extracellular region"/>
    <property type="evidence" value="ECO:0007669"/>
    <property type="project" value="UniProtKB-SubCell"/>
</dbReference>
<dbReference type="EMBL" id="JAACNO010001996">
    <property type="protein sequence ID" value="KAF4136185.1"/>
    <property type="molecule type" value="Genomic_DNA"/>
</dbReference>
<protein>
    <recommendedName>
        <fullName evidence="5">RxLR effector protein</fullName>
    </recommendedName>
</protein>
<evidence type="ECO:0000313" key="7">
    <source>
        <dbReference type="EMBL" id="KAF4136185.1"/>
    </source>
</evidence>
<comment type="subcellular location">
    <subcellularLocation>
        <location evidence="1 5">Secreted</location>
    </subcellularLocation>
</comment>
<keyword evidence="8" id="KW-1185">Reference proteome</keyword>
<proteinExistence type="inferred from homology"/>
<feature type="signal peptide" evidence="5">
    <location>
        <begin position="1"/>
        <end position="19"/>
    </location>
</feature>
<gene>
    <name evidence="6" type="ORF">GN244_ATG01427</name>
    <name evidence="7" type="ORF">GN958_ATG14625</name>
</gene>
<evidence type="ECO:0000256" key="5">
    <source>
        <dbReference type="RuleBase" id="RU367124"/>
    </source>
</evidence>
<feature type="chain" id="PRO_5033103123" description="RxLR effector protein" evidence="5">
    <location>
        <begin position="20"/>
        <end position="190"/>
    </location>
</feature>
<comment type="similarity">
    <text evidence="2 5">Belongs to the RxLR effector family.</text>
</comment>
<comment type="domain">
    <text evidence="5">The RxLR-dEER motif acts to carry the protein into the host cell cytoplasm through binding to cell surface phosphatidylinositol-3-phosphate.</text>
</comment>
<dbReference type="EMBL" id="WSZM01000028">
    <property type="protein sequence ID" value="KAF4046199.1"/>
    <property type="molecule type" value="Genomic_DNA"/>
</dbReference>
<comment type="caution">
    <text evidence="6">The sequence shown here is derived from an EMBL/GenBank/DDBJ whole genome shotgun (WGS) entry which is preliminary data.</text>
</comment>
<evidence type="ECO:0000256" key="4">
    <source>
        <dbReference type="ARBA" id="ARBA00022729"/>
    </source>
</evidence>
<evidence type="ECO:0000256" key="1">
    <source>
        <dbReference type="ARBA" id="ARBA00004613"/>
    </source>
</evidence>
<evidence type="ECO:0000313" key="8">
    <source>
        <dbReference type="Proteomes" id="UP000602510"/>
    </source>
</evidence>
<accession>A0A833TLU9</accession>
<dbReference type="AlphaFoldDB" id="A0A833TLU9"/>